<evidence type="ECO:0000256" key="5">
    <source>
        <dbReference type="ARBA" id="ARBA00022842"/>
    </source>
</evidence>
<dbReference type="EC" id="2.7.7.77" evidence="8"/>
<comment type="function">
    <text evidence="8">Transfers a GMP moiety from GTP to Mo-molybdopterin (Mo-MPT) cofactor (Moco or molybdenum cofactor) to form Mo-molybdopterin guanine dinucleotide (Mo-MGD) cofactor.</text>
</comment>
<evidence type="ECO:0000313" key="11">
    <source>
        <dbReference type="Proteomes" id="UP000310095"/>
    </source>
</evidence>
<name>A0ABY2VRL4_9PSED</name>
<accession>A0ABY2VRL4</accession>
<dbReference type="HAMAP" id="MF_00316">
    <property type="entry name" value="MobA"/>
    <property type="match status" value="1"/>
</dbReference>
<keyword evidence="4 8" id="KW-0547">Nucleotide-binding</keyword>
<evidence type="ECO:0000259" key="9">
    <source>
        <dbReference type="Pfam" id="PF12804"/>
    </source>
</evidence>
<dbReference type="GO" id="GO:0016779">
    <property type="term" value="F:nucleotidyltransferase activity"/>
    <property type="evidence" value="ECO:0007669"/>
    <property type="project" value="UniProtKB-KW"/>
</dbReference>
<keyword evidence="1 8" id="KW-0963">Cytoplasm</keyword>
<dbReference type="Pfam" id="PF12804">
    <property type="entry name" value="NTP_transf_3"/>
    <property type="match status" value="1"/>
</dbReference>
<dbReference type="SUPFAM" id="SSF53448">
    <property type="entry name" value="Nucleotide-diphospho-sugar transferases"/>
    <property type="match status" value="1"/>
</dbReference>
<sequence length="208" mass="22291">MRPAMTQTQPAPACSLPCSILLLAGGRGSRMGGQDKGLVAWRGQPLIAHVQAVVRPLSDDLIISCNRNAERYRAYADRLVEDGQKDFPGPLAGVLAGLATARHPWLLVLACDAPQIDAALIQALLDARGNDTRPVMVQQAGQWQPMFSLIPTALLGDLRQAWDNGERSLLRALAAHGLRPLPCAADDPRLSNFNTPELLSEAGPKPLA</sequence>
<keyword evidence="11" id="KW-1185">Reference proteome</keyword>
<keyword evidence="10" id="KW-0548">Nucleotidyltransferase</keyword>
<dbReference type="InterPro" id="IPR013482">
    <property type="entry name" value="Molybde_CF_guanTrfase"/>
</dbReference>
<keyword evidence="7 8" id="KW-0501">Molybdenum cofactor biosynthesis</keyword>
<dbReference type="CDD" id="cd02503">
    <property type="entry name" value="MobA"/>
    <property type="match status" value="1"/>
</dbReference>
<feature type="domain" description="MobA-like NTP transferase" evidence="9">
    <location>
        <begin position="21"/>
        <end position="173"/>
    </location>
</feature>
<dbReference type="EMBL" id="VAVY01000001">
    <property type="protein sequence ID" value="TMM67721.1"/>
    <property type="molecule type" value="Genomic_DNA"/>
</dbReference>
<dbReference type="Gene3D" id="3.90.550.10">
    <property type="entry name" value="Spore Coat Polysaccharide Biosynthesis Protein SpsA, Chain A"/>
    <property type="match status" value="1"/>
</dbReference>
<organism evidence="10 11">
    <name type="scientific">Pseudomonas protegens</name>
    <dbReference type="NCBI Taxonomy" id="380021"/>
    <lineage>
        <taxon>Bacteria</taxon>
        <taxon>Pseudomonadati</taxon>
        <taxon>Pseudomonadota</taxon>
        <taxon>Gammaproteobacteria</taxon>
        <taxon>Pseudomonadales</taxon>
        <taxon>Pseudomonadaceae</taxon>
        <taxon>Pseudomonas</taxon>
    </lineage>
</organism>
<feature type="binding site" evidence="8">
    <location>
        <position position="36"/>
    </location>
    <ligand>
        <name>GTP</name>
        <dbReference type="ChEBI" id="CHEBI:37565"/>
    </ligand>
</feature>
<comment type="similarity">
    <text evidence="8">Belongs to the MobA family.</text>
</comment>
<evidence type="ECO:0000256" key="7">
    <source>
        <dbReference type="ARBA" id="ARBA00023150"/>
    </source>
</evidence>
<feature type="binding site" evidence="8">
    <location>
        <position position="112"/>
    </location>
    <ligand>
        <name>Mg(2+)</name>
        <dbReference type="ChEBI" id="CHEBI:18420"/>
    </ligand>
</feature>
<evidence type="ECO:0000256" key="6">
    <source>
        <dbReference type="ARBA" id="ARBA00023134"/>
    </source>
</evidence>
<evidence type="ECO:0000256" key="1">
    <source>
        <dbReference type="ARBA" id="ARBA00022490"/>
    </source>
</evidence>
<gene>
    <name evidence="8 10" type="primary">mobA</name>
    <name evidence="10" type="ORF">FEF10_07280</name>
</gene>
<reference evidence="10 11" key="1">
    <citation type="submission" date="2019-05" db="EMBL/GenBank/DDBJ databases">
        <title>Identification and Biocontrol Activity Analysis of Biocontrol Strain PF-1 Based on Genome-wide Data.</title>
        <authorList>
            <person name="Qi J."/>
        </authorList>
    </citation>
    <scope>NUCLEOTIDE SEQUENCE [LARGE SCALE GENOMIC DNA]</scope>
    <source>
        <strain evidence="10 11">PF-1</strain>
    </source>
</reference>
<evidence type="ECO:0000313" key="10">
    <source>
        <dbReference type="EMBL" id="TMM67721.1"/>
    </source>
</evidence>
<protein>
    <recommendedName>
        <fullName evidence="8">Molybdenum cofactor guanylyltransferase</fullName>
        <shortName evidence="8">MoCo guanylyltransferase</shortName>
        <ecNumber evidence="8">2.7.7.77</ecNumber>
    </recommendedName>
    <alternativeName>
        <fullName evidence="8">GTP:molybdopterin guanylyltransferase</fullName>
    </alternativeName>
    <alternativeName>
        <fullName evidence="8">Mo-MPT guanylyltransferase</fullName>
    </alternativeName>
    <alternativeName>
        <fullName evidence="8">Molybdopterin guanylyltransferase</fullName>
    </alternativeName>
    <alternativeName>
        <fullName evidence="8">Molybdopterin-guanine dinucleotide synthase</fullName>
        <shortName evidence="8">MGD synthase</shortName>
    </alternativeName>
</protein>
<dbReference type="InterPro" id="IPR025877">
    <property type="entry name" value="MobA-like_NTP_Trfase"/>
</dbReference>
<dbReference type="NCBIfam" id="TIGR02665">
    <property type="entry name" value="molyb_mobA"/>
    <property type="match status" value="1"/>
</dbReference>
<keyword evidence="5 8" id="KW-0460">Magnesium</keyword>
<comment type="subcellular location">
    <subcellularLocation>
        <location evidence="8">Cytoplasm</location>
    </subcellularLocation>
</comment>
<dbReference type="PANTHER" id="PTHR19136:SF81">
    <property type="entry name" value="MOLYBDENUM COFACTOR GUANYLYLTRANSFERASE"/>
    <property type="match status" value="1"/>
</dbReference>
<evidence type="ECO:0000256" key="4">
    <source>
        <dbReference type="ARBA" id="ARBA00022741"/>
    </source>
</evidence>
<keyword evidence="2 8" id="KW-0808">Transferase</keyword>
<comment type="catalytic activity">
    <reaction evidence="8">
        <text>Mo-molybdopterin + GTP + H(+) = Mo-molybdopterin guanine dinucleotide + diphosphate</text>
        <dbReference type="Rhea" id="RHEA:34243"/>
        <dbReference type="ChEBI" id="CHEBI:15378"/>
        <dbReference type="ChEBI" id="CHEBI:33019"/>
        <dbReference type="ChEBI" id="CHEBI:37565"/>
        <dbReference type="ChEBI" id="CHEBI:71302"/>
        <dbReference type="ChEBI" id="CHEBI:71310"/>
        <dbReference type="EC" id="2.7.7.77"/>
    </reaction>
</comment>
<comment type="domain">
    <text evidence="8">The N-terminal domain determines nucleotide recognition and specific binding, while the C-terminal domain determines the specific binding to the target protein.</text>
</comment>
<dbReference type="PANTHER" id="PTHR19136">
    <property type="entry name" value="MOLYBDENUM COFACTOR GUANYLYLTRANSFERASE"/>
    <property type="match status" value="1"/>
</dbReference>
<comment type="subunit">
    <text evidence="8">Monomer.</text>
</comment>
<dbReference type="Proteomes" id="UP000310095">
    <property type="component" value="Unassembled WGS sequence"/>
</dbReference>
<evidence type="ECO:0000256" key="2">
    <source>
        <dbReference type="ARBA" id="ARBA00022679"/>
    </source>
</evidence>
<feature type="binding site" evidence="8">
    <location>
        <position position="82"/>
    </location>
    <ligand>
        <name>GTP</name>
        <dbReference type="ChEBI" id="CHEBI:37565"/>
    </ligand>
</feature>
<comment type="cofactor">
    <cofactor evidence="8">
        <name>Mg(2+)</name>
        <dbReference type="ChEBI" id="CHEBI:18420"/>
    </cofactor>
</comment>
<proteinExistence type="inferred from homology"/>
<comment type="caution">
    <text evidence="8">Lacks conserved residue(s) required for the propagation of feature annotation.</text>
</comment>
<keyword evidence="3 8" id="KW-0479">Metal-binding</keyword>
<evidence type="ECO:0000256" key="8">
    <source>
        <dbReference type="HAMAP-Rule" id="MF_00316"/>
    </source>
</evidence>
<keyword evidence="6 8" id="KW-0342">GTP-binding</keyword>
<feature type="binding site" evidence="8">
    <location>
        <position position="112"/>
    </location>
    <ligand>
        <name>GTP</name>
        <dbReference type="ChEBI" id="CHEBI:37565"/>
    </ligand>
</feature>
<comment type="caution">
    <text evidence="10">The sequence shown here is derived from an EMBL/GenBank/DDBJ whole genome shotgun (WGS) entry which is preliminary data.</text>
</comment>
<dbReference type="InterPro" id="IPR029044">
    <property type="entry name" value="Nucleotide-diphossugar_trans"/>
</dbReference>
<feature type="binding site" evidence="8">
    <location>
        <begin position="23"/>
        <end position="25"/>
    </location>
    <ligand>
        <name>GTP</name>
        <dbReference type="ChEBI" id="CHEBI:37565"/>
    </ligand>
</feature>
<evidence type="ECO:0000256" key="3">
    <source>
        <dbReference type="ARBA" id="ARBA00022723"/>
    </source>
</evidence>